<dbReference type="PANTHER" id="PTHR11388">
    <property type="entry name" value="ORGANIC ANION TRANSPORTER"/>
    <property type="match status" value="1"/>
</dbReference>
<dbReference type="SUPFAM" id="SSF103473">
    <property type="entry name" value="MFS general substrate transporter"/>
    <property type="match status" value="1"/>
</dbReference>
<dbReference type="InterPro" id="IPR036058">
    <property type="entry name" value="Kazal_dom_sf"/>
</dbReference>
<accession>A0A3S3RU48</accession>
<dbReference type="PROSITE" id="PS51465">
    <property type="entry name" value="KAZAL_2"/>
    <property type="match status" value="1"/>
</dbReference>
<evidence type="ECO:0000313" key="12">
    <source>
        <dbReference type="Proteomes" id="UP000285301"/>
    </source>
</evidence>
<evidence type="ECO:0000256" key="5">
    <source>
        <dbReference type="ARBA" id="ARBA00022989"/>
    </source>
</evidence>
<dbReference type="Pfam" id="PF07648">
    <property type="entry name" value="Kazal_2"/>
    <property type="match status" value="1"/>
</dbReference>
<feature type="compositionally biased region" description="Polar residues" evidence="9">
    <location>
        <begin position="9"/>
        <end position="20"/>
    </location>
</feature>
<keyword evidence="8" id="KW-0406">Ion transport</keyword>
<dbReference type="InterPro" id="IPR036259">
    <property type="entry name" value="MFS_trans_sf"/>
</dbReference>
<keyword evidence="4 8" id="KW-0812">Transmembrane</keyword>
<organism evidence="11 12">
    <name type="scientific">Dinothrombium tinctorium</name>
    <dbReference type="NCBI Taxonomy" id="1965070"/>
    <lineage>
        <taxon>Eukaryota</taxon>
        <taxon>Metazoa</taxon>
        <taxon>Ecdysozoa</taxon>
        <taxon>Arthropoda</taxon>
        <taxon>Chelicerata</taxon>
        <taxon>Arachnida</taxon>
        <taxon>Acari</taxon>
        <taxon>Acariformes</taxon>
        <taxon>Trombidiformes</taxon>
        <taxon>Prostigmata</taxon>
        <taxon>Anystina</taxon>
        <taxon>Parasitengona</taxon>
        <taxon>Trombidioidea</taxon>
        <taxon>Trombidiidae</taxon>
        <taxon>Dinothrombium</taxon>
    </lineage>
</organism>
<evidence type="ECO:0000256" key="7">
    <source>
        <dbReference type="ARBA" id="ARBA00023157"/>
    </source>
</evidence>
<dbReference type="EMBL" id="NCKU01005291">
    <property type="protein sequence ID" value="RWS04752.1"/>
    <property type="molecule type" value="Genomic_DNA"/>
</dbReference>
<keyword evidence="12" id="KW-1185">Reference proteome</keyword>
<feature type="transmembrane region" description="Helical" evidence="8">
    <location>
        <begin position="135"/>
        <end position="155"/>
    </location>
</feature>
<feature type="transmembrane region" description="Helical" evidence="8">
    <location>
        <begin position="95"/>
        <end position="115"/>
    </location>
</feature>
<feature type="compositionally biased region" description="Basic and acidic residues" evidence="9">
    <location>
        <begin position="29"/>
        <end position="40"/>
    </location>
</feature>
<dbReference type="PANTHER" id="PTHR11388:SF100">
    <property type="entry name" value="SOLUTE CARRIER ORGANIC ANION TRANSPORTER FAMILY MEMBER 4A1"/>
    <property type="match status" value="1"/>
</dbReference>
<protein>
    <recommendedName>
        <fullName evidence="8">Solute carrier organic anion transporter family member</fullName>
    </recommendedName>
</protein>
<keyword evidence="8" id="KW-0813">Transport</keyword>
<dbReference type="Gene3D" id="1.20.1250.20">
    <property type="entry name" value="MFS general substrate transporter like domains"/>
    <property type="match status" value="2"/>
</dbReference>
<dbReference type="InterPro" id="IPR002350">
    <property type="entry name" value="Kazal_dom"/>
</dbReference>
<feature type="transmembrane region" description="Helical" evidence="8">
    <location>
        <begin position="666"/>
        <end position="688"/>
    </location>
</feature>
<feature type="transmembrane region" description="Helical" evidence="8">
    <location>
        <begin position="580"/>
        <end position="599"/>
    </location>
</feature>
<keyword evidence="6 8" id="KW-0472">Membrane</keyword>
<comment type="subcellular location">
    <subcellularLocation>
        <location evidence="1 8">Cell membrane</location>
        <topology evidence="1 8">Multi-pass membrane protein</topology>
    </subcellularLocation>
</comment>
<evidence type="ECO:0000256" key="2">
    <source>
        <dbReference type="ARBA" id="ARBA00009657"/>
    </source>
</evidence>
<dbReference type="SUPFAM" id="SSF100895">
    <property type="entry name" value="Kazal-type serine protease inhibitors"/>
    <property type="match status" value="1"/>
</dbReference>
<keyword evidence="5 8" id="KW-1133">Transmembrane helix</keyword>
<feature type="transmembrane region" description="Helical" evidence="8">
    <location>
        <begin position="414"/>
        <end position="437"/>
    </location>
</feature>
<feature type="transmembrane region" description="Helical" evidence="8">
    <location>
        <begin position="162"/>
        <end position="184"/>
    </location>
</feature>
<dbReference type="OrthoDB" id="5062115at2759"/>
<feature type="transmembrane region" description="Helical" evidence="8">
    <location>
        <begin position="306"/>
        <end position="328"/>
    </location>
</feature>
<comment type="similarity">
    <text evidence="2 8">Belongs to the organo anion transporter (TC 2.A.60) family.</text>
</comment>
<dbReference type="Proteomes" id="UP000285301">
    <property type="component" value="Unassembled WGS sequence"/>
</dbReference>
<dbReference type="GO" id="GO:0016323">
    <property type="term" value="C:basolateral plasma membrane"/>
    <property type="evidence" value="ECO:0007669"/>
    <property type="project" value="TreeGrafter"/>
</dbReference>
<evidence type="ECO:0000256" key="8">
    <source>
        <dbReference type="RuleBase" id="RU362056"/>
    </source>
</evidence>
<reference evidence="11 12" key="1">
    <citation type="journal article" date="2018" name="Gigascience">
        <title>Genomes of trombidid mites reveal novel predicted allergens and laterally-transferred genes associated with secondary metabolism.</title>
        <authorList>
            <person name="Dong X."/>
            <person name="Chaisiri K."/>
            <person name="Xia D."/>
            <person name="Armstrong S.D."/>
            <person name="Fang Y."/>
            <person name="Donnelly M.J."/>
            <person name="Kadowaki T."/>
            <person name="McGarry J.W."/>
            <person name="Darby A.C."/>
            <person name="Makepeace B.L."/>
        </authorList>
    </citation>
    <scope>NUCLEOTIDE SEQUENCE [LARGE SCALE GENOMIC DNA]</scope>
    <source>
        <strain evidence="11">UoL-WK</strain>
    </source>
</reference>
<keyword evidence="7" id="KW-1015">Disulfide bond</keyword>
<evidence type="ECO:0000256" key="4">
    <source>
        <dbReference type="ARBA" id="ARBA00022692"/>
    </source>
</evidence>
<dbReference type="GO" id="GO:0043252">
    <property type="term" value="P:sodium-independent organic anion transport"/>
    <property type="evidence" value="ECO:0007669"/>
    <property type="project" value="TreeGrafter"/>
</dbReference>
<dbReference type="InterPro" id="IPR004156">
    <property type="entry name" value="OATP"/>
</dbReference>
<evidence type="ECO:0000259" key="10">
    <source>
        <dbReference type="PROSITE" id="PS51465"/>
    </source>
</evidence>
<dbReference type="NCBIfam" id="TIGR00805">
    <property type="entry name" value="oat"/>
    <property type="match status" value="1"/>
</dbReference>
<evidence type="ECO:0000256" key="1">
    <source>
        <dbReference type="ARBA" id="ARBA00004651"/>
    </source>
</evidence>
<comment type="caution">
    <text evidence="11">The sequence shown here is derived from an EMBL/GenBank/DDBJ whole genome shotgun (WGS) entry which is preliminary data.</text>
</comment>
<dbReference type="CDD" id="cd17403">
    <property type="entry name" value="MFS_SLCO4_OATP4"/>
    <property type="match status" value="1"/>
</dbReference>
<evidence type="ECO:0000313" key="11">
    <source>
        <dbReference type="EMBL" id="RWS04752.1"/>
    </source>
</evidence>
<evidence type="ECO:0000256" key="6">
    <source>
        <dbReference type="ARBA" id="ARBA00023136"/>
    </source>
</evidence>
<dbReference type="GO" id="GO:0015347">
    <property type="term" value="F:sodium-independent organic anion transmembrane transporter activity"/>
    <property type="evidence" value="ECO:0007669"/>
    <property type="project" value="TreeGrafter"/>
</dbReference>
<dbReference type="Pfam" id="PF03137">
    <property type="entry name" value="OATP"/>
    <property type="match status" value="1"/>
</dbReference>
<feature type="transmembrane region" description="Helical" evidence="8">
    <location>
        <begin position="449"/>
        <end position="469"/>
    </location>
</feature>
<dbReference type="AlphaFoldDB" id="A0A3S3RU48"/>
<gene>
    <name evidence="11" type="ORF">B4U79_11727</name>
</gene>
<feature type="region of interest" description="Disordered" evidence="9">
    <location>
        <begin position="1"/>
        <end position="40"/>
    </location>
</feature>
<evidence type="ECO:0000256" key="3">
    <source>
        <dbReference type="ARBA" id="ARBA00022475"/>
    </source>
</evidence>
<name>A0A3S3RU48_9ACAR</name>
<evidence type="ECO:0000256" key="9">
    <source>
        <dbReference type="SAM" id="MobiDB-lite"/>
    </source>
</evidence>
<dbReference type="GO" id="GO:0006811">
    <property type="term" value="P:monoatomic ion transport"/>
    <property type="evidence" value="ECO:0007669"/>
    <property type="project" value="UniProtKB-KW"/>
</dbReference>
<feature type="transmembrane region" description="Helical" evidence="8">
    <location>
        <begin position="221"/>
        <end position="244"/>
    </location>
</feature>
<feature type="transmembrane region" description="Helical" evidence="8">
    <location>
        <begin position="620"/>
        <end position="638"/>
    </location>
</feature>
<feature type="transmembrane region" description="Helical" evidence="8">
    <location>
        <begin position="380"/>
        <end position="402"/>
    </location>
</feature>
<keyword evidence="3" id="KW-1003">Cell membrane</keyword>
<sequence length="708" mass="78196">MPHDKRSDVSLSMEQRSNSARVAEDESERNDSHCDRDNHSESGCFDASVASDQILDNTDGKHLRHEISEEFEWETRCSLFGYSPNWMQRLRNAQYVLCLLCCAAILQGFIVNGMVNVVISTIERRYQMRSTEIGLIAGGYDIASLLLLMPVSYIGGTRRKPVYIATGVLVMGLGALVFASPYIFSAKYEFSAEIHRTCGLQNIPLNECHSHSRNSLSNYKYLFFAGQFLHGAGAAPLWTLGCAYIDENVGSKMSSLYIGIYYTMALIGPGLGYIIGGQFLKIYVDFLHVNQKDIGLTASSNVWVGAWWIGFLLGALLCLIVAVPIAALPKILPGSKALHAKQVVEVHKTMLNTKAMEKGFGRKLADLPTSFRILASNPAFVFLSLAGAIEGLLASALAAFLPKIVEQQFNTSPSYAALVVGIMTLPGAAGGTFVGGYVIKKYDMKVKAILKYTIGCTIITACTAFVFFISCENVQFAGKTFKYNNEQVLNDESKAKCNSNCFCSQYEYDPICGMDNVVYFSPCYAGCHQTHFLEGKRVYSNCSCIAVNSTVKLSHQLSENITIQAVREKCSSGCNKLRKFLIFMFICMFFTFLISMPSLTATMRCVAQSQKSFGLGLQWIIVRIFGTIPAPFIFGSFIDLSCVLWKDDCQGQTGACILYDNHLLSIYLTTVILSLKLLSIIFFCCALVSYKAPDFKPKCQQINVTQSP</sequence>
<feature type="domain" description="Kazal-like" evidence="10">
    <location>
        <begin position="491"/>
        <end position="546"/>
    </location>
</feature>
<feature type="transmembrane region" description="Helical" evidence="8">
    <location>
        <begin position="256"/>
        <end position="276"/>
    </location>
</feature>
<proteinExistence type="inferred from homology"/>